<evidence type="ECO:0000313" key="2">
    <source>
        <dbReference type="Proteomes" id="UP000249134"/>
    </source>
</evidence>
<dbReference type="STRING" id="1348624.GCA_001591545_02842"/>
<dbReference type="Proteomes" id="UP000249134">
    <property type="component" value="Chromosome 1"/>
</dbReference>
<dbReference type="KEGG" id="blen:NCTC4824_00357"/>
<organism evidence="1 2">
    <name type="scientific">Lederbergia lenta</name>
    <name type="common">Bacillus lentus</name>
    <dbReference type="NCBI Taxonomy" id="1467"/>
    <lineage>
        <taxon>Bacteria</taxon>
        <taxon>Bacillati</taxon>
        <taxon>Bacillota</taxon>
        <taxon>Bacilli</taxon>
        <taxon>Bacillales</taxon>
        <taxon>Bacillaceae</taxon>
        <taxon>Lederbergia</taxon>
    </lineage>
</organism>
<sequence>MYDIYSVKLLFESIVSPNPSPEKTFEERIILIKSDNIEDINQMVYDHFKPETYPNSEGGLTTLKLVNDVFELVDDLNDSVNFKEVYSRHLLFDQEITFEKVVNLFSLDK</sequence>
<proteinExistence type="predicted"/>
<protein>
    <recommendedName>
        <fullName evidence="3">DUF4288 domain-containing protein</fullName>
    </recommendedName>
</protein>
<name>A0A2X4VN76_LEDLE</name>
<reference evidence="1 2" key="1">
    <citation type="submission" date="2018-06" db="EMBL/GenBank/DDBJ databases">
        <authorList>
            <consortium name="Pathogen Informatics"/>
            <person name="Doyle S."/>
        </authorList>
    </citation>
    <scope>NUCLEOTIDE SEQUENCE [LARGE SCALE GENOMIC DNA]</scope>
    <source>
        <strain evidence="1 2">NCTC4824</strain>
    </source>
</reference>
<dbReference type="EMBL" id="LS483476">
    <property type="protein sequence ID" value="SQI51639.1"/>
    <property type="molecule type" value="Genomic_DNA"/>
</dbReference>
<dbReference type="AlphaFoldDB" id="A0A2X4VN76"/>
<keyword evidence="2" id="KW-1185">Reference proteome</keyword>
<dbReference type="RefSeq" id="WP_066143289.1">
    <property type="nucleotide sequence ID" value="NZ_CBCSGM010000002.1"/>
</dbReference>
<evidence type="ECO:0000313" key="1">
    <source>
        <dbReference type="EMBL" id="SQI51639.1"/>
    </source>
</evidence>
<accession>A0A2X4VN76</accession>
<gene>
    <name evidence="1" type="ORF">NCTC4824_00357</name>
</gene>
<evidence type="ECO:0008006" key="3">
    <source>
        <dbReference type="Google" id="ProtNLM"/>
    </source>
</evidence>